<evidence type="ECO:0000256" key="1">
    <source>
        <dbReference type="ARBA" id="ARBA00007435"/>
    </source>
</evidence>
<organism evidence="3 4">
    <name type="scientific">Sphingomonas naasensis</name>
    <dbReference type="NCBI Taxonomy" id="1344951"/>
    <lineage>
        <taxon>Bacteria</taxon>
        <taxon>Pseudomonadati</taxon>
        <taxon>Pseudomonadota</taxon>
        <taxon>Alphaproteobacteria</taxon>
        <taxon>Sphingomonadales</taxon>
        <taxon>Sphingomonadaceae</taxon>
        <taxon>Sphingomonas</taxon>
    </lineage>
</organism>
<dbReference type="Gene3D" id="3.40.1440.10">
    <property type="entry name" value="GIY-YIG endonuclease"/>
    <property type="match status" value="1"/>
</dbReference>
<dbReference type="PANTHER" id="PTHR34477:SF5">
    <property type="entry name" value="BSL5627 PROTEIN"/>
    <property type="match status" value="1"/>
</dbReference>
<reference evidence="3 4" key="1">
    <citation type="submission" date="2019-04" db="EMBL/GenBank/DDBJ databases">
        <title>Sphingomonas psychrotolerans sp. nov., isolated from soil in the Tianshan Mountains, Xinjiang, China.</title>
        <authorList>
            <person name="Luo Y."/>
            <person name="Sheng H."/>
        </authorList>
    </citation>
    <scope>NUCLEOTIDE SEQUENCE [LARGE SCALE GENOMIC DNA]</scope>
    <source>
        <strain evidence="3 4">KIS18-15</strain>
    </source>
</reference>
<dbReference type="PROSITE" id="PS50164">
    <property type="entry name" value="GIY_YIG"/>
    <property type="match status" value="1"/>
</dbReference>
<evidence type="ECO:0000259" key="2">
    <source>
        <dbReference type="PROSITE" id="PS50164"/>
    </source>
</evidence>
<dbReference type="SUPFAM" id="SSF82771">
    <property type="entry name" value="GIY-YIG endonuclease"/>
    <property type="match status" value="1"/>
</dbReference>
<proteinExistence type="inferred from homology"/>
<keyword evidence="4" id="KW-1185">Reference proteome</keyword>
<dbReference type="Proteomes" id="UP000309848">
    <property type="component" value="Unassembled WGS sequence"/>
</dbReference>
<dbReference type="InterPro" id="IPR050190">
    <property type="entry name" value="UPF0213_domain"/>
</dbReference>
<comment type="caution">
    <text evidence="3">The sequence shown here is derived from an EMBL/GenBank/DDBJ whole genome shotgun (WGS) entry which is preliminary data.</text>
</comment>
<dbReference type="InterPro" id="IPR000305">
    <property type="entry name" value="GIY-YIG_endonuc"/>
</dbReference>
<protein>
    <submittedName>
        <fullName evidence="3">GIY-YIG nuclease family protein</fullName>
    </submittedName>
</protein>
<dbReference type="InterPro" id="IPR035901">
    <property type="entry name" value="GIY-YIG_endonuc_sf"/>
</dbReference>
<dbReference type="Pfam" id="PF01541">
    <property type="entry name" value="GIY-YIG"/>
    <property type="match status" value="1"/>
</dbReference>
<dbReference type="EMBL" id="SRXU01000004">
    <property type="protein sequence ID" value="TGX42383.1"/>
    <property type="molecule type" value="Genomic_DNA"/>
</dbReference>
<dbReference type="AlphaFoldDB" id="A0A4S1WI68"/>
<comment type="similarity">
    <text evidence="1">Belongs to the UPF0213 family.</text>
</comment>
<accession>A0A4S1WI68</accession>
<gene>
    <name evidence="3" type="ORF">E5A74_11095</name>
</gene>
<dbReference type="CDD" id="cd10448">
    <property type="entry name" value="GIY-YIG_unchar_3"/>
    <property type="match status" value="1"/>
</dbReference>
<name>A0A4S1WI68_9SPHN</name>
<sequence length="144" mass="16401">MRKAASAGRPAGKRIRIGAVSRPLRHPGLVPGSTARQAVRVKIDGIPCVYILASRYNGALYVGVTSNLPGRVLQHRDGTYEGHTKKYGICRLVYYEVWETMTEAIPREKRLKRWRRDWKRNLIERRNPAWNDLAAGLGLEPWVP</sequence>
<evidence type="ECO:0000313" key="3">
    <source>
        <dbReference type="EMBL" id="TGX42383.1"/>
    </source>
</evidence>
<dbReference type="OrthoDB" id="287318at2"/>
<feature type="domain" description="GIY-YIG" evidence="2">
    <location>
        <begin position="45"/>
        <end position="122"/>
    </location>
</feature>
<evidence type="ECO:0000313" key="4">
    <source>
        <dbReference type="Proteomes" id="UP000309848"/>
    </source>
</evidence>
<dbReference type="PANTHER" id="PTHR34477">
    <property type="entry name" value="UPF0213 PROTEIN YHBQ"/>
    <property type="match status" value="1"/>
</dbReference>